<dbReference type="KEGG" id="psic:J4E96_02740"/>
<evidence type="ECO:0000256" key="1">
    <source>
        <dbReference type="SAM" id="MobiDB-lite"/>
    </source>
</evidence>
<dbReference type="Proteomes" id="UP000663937">
    <property type="component" value="Chromosome"/>
</dbReference>
<evidence type="ECO:0000313" key="4">
    <source>
        <dbReference type="Proteomes" id="UP000663937"/>
    </source>
</evidence>
<gene>
    <name evidence="3" type="ORF">J4E96_02740</name>
</gene>
<organism evidence="3 4">
    <name type="scientific">Pengzhenrongella sicca</name>
    <dbReference type="NCBI Taxonomy" id="2819238"/>
    <lineage>
        <taxon>Bacteria</taxon>
        <taxon>Bacillati</taxon>
        <taxon>Actinomycetota</taxon>
        <taxon>Actinomycetes</taxon>
        <taxon>Micrococcales</taxon>
        <taxon>Pengzhenrongella</taxon>
    </lineage>
</organism>
<evidence type="ECO:0000256" key="2">
    <source>
        <dbReference type="SAM" id="SignalP"/>
    </source>
</evidence>
<accession>A0A8A4ZEX2</accession>
<feature type="chain" id="PRO_5035244661" description="Lipoprotein" evidence="2">
    <location>
        <begin position="24"/>
        <end position="216"/>
    </location>
</feature>
<dbReference type="PROSITE" id="PS51257">
    <property type="entry name" value="PROKAR_LIPOPROTEIN"/>
    <property type="match status" value="1"/>
</dbReference>
<sequence length="216" mass="22073">MKTPVRFVVGTAAFAVVVLAGLAACSSDDPAPDPATSAASSDPDPTATDADPAWTGASLATALFDAPIAAAPLATVTGALASDTTPIPATIEVTQVRASADSTLVTFTLKNVDDSDPTVNPKAFNADQPGTFDIRGITLIDAVAKQRLQPYVGRPVDDLEVGLPLCACSDAPLQMSTEGQLLSAIFPPLDEGTKTVTLELVGFPLLEDLPVSRAGK</sequence>
<keyword evidence="2" id="KW-0732">Signal</keyword>
<feature type="region of interest" description="Disordered" evidence="1">
    <location>
        <begin position="29"/>
        <end position="51"/>
    </location>
</feature>
<dbReference type="AlphaFoldDB" id="A0A8A4ZEX2"/>
<name>A0A8A4ZEX2_9MICO</name>
<feature type="signal peptide" evidence="2">
    <location>
        <begin position="1"/>
        <end position="23"/>
    </location>
</feature>
<reference evidence="3" key="1">
    <citation type="submission" date="2021-03" db="EMBL/GenBank/DDBJ databases">
        <title>Pengzhenrongella sicca gen. nov., sp. nov., a new member of suborder Micrococcineae isolated from High-Arctic tundra soil.</title>
        <authorList>
            <person name="Peng F."/>
        </authorList>
    </citation>
    <scope>NUCLEOTIDE SEQUENCE</scope>
    <source>
        <strain evidence="3">LRZ-2</strain>
    </source>
</reference>
<evidence type="ECO:0000313" key="3">
    <source>
        <dbReference type="EMBL" id="QTE29961.1"/>
    </source>
</evidence>
<keyword evidence="4" id="KW-1185">Reference proteome</keyword>
<evidence type="ECO:0008006" key="5">
    <source>
        <dbReference type="Google" id="ProtNLM"/>
    </source>
</evidence>
<proteinExistence type="predicted"/>
<dbReference type="RefSeq" id="WP_227424276.1">
    <property type="nucleotide sequence ID" value="NZ_CP071868.1"/>
</dbReference>
<protein>
    <recommendedName>
        <fullName evidence="5">Lipoprotein</fullName>
    </recommendedName>
</protein>
<dbReference type="EMBL" id="CP071868">
    <property type="protein sequence ID" value="QTE29961.1"/>
    <property type="molecule type" value="Genomic_DNA"/>
</dbReference>